<dbReference type="InterPro" id="IPR006477">
    <property type="entry name" value="Yir_bir_cir"/>
</dbReference>
<keyword evidence="1" id="KW-0472">Membrane</keyword>
<feature type="transmembrane region" description="Helical" evidence="1">
    <location>
        <begin position="298"/>
        <end position="323"/>
    </location>
</feature>
<gene>
    <name evidence="2" type="ORF">PY03196</name>
</gene>
<dbReference type="InParanoid" id="Q7RJR2"/>
<comment type="caution">
    <text evidence="2">The sequence shown here is derived from an EMBL/GenBank/DDBJ whole genome shotgun (WGS) entry which is preliminary data.</text>
</comment>
<dbReference type="Pfam" id="PF06022">
    <property type="entry name" value="Cir_Bir_Yir"/>
    <property type="match status" value="1"/>
</dbReference>
<dbReference type="PaxDb" id="73239-Q7RJR2"/>
<keyword evidence="3" id="KW-1185">Reference proteome</keyword>
<name>Q7RJR2_PLAYO</name>
<keyword evidence="1" id="KW-0812">Transmembrane</keyword>
<protein>
    <submittedName>
        <fullName evidence="2">Bir1 protein</fullName>
    </submittedName>
</protein>
<dbReference type="EMBL" id="AABL01000910">
    <property type="protein sequence ID" value="EAA22750.1"/>
    <property type="molecule type" value="Genomic_DNA"/>
</dbReference>
<dbReference type="AlphaFoldDB" id="Q7RJR2"/>
<organism evidence="2 3">
    <name type="scientific">Plasmodium yoelii yoelii</name>
    <dbReference type="NCBI Taxonomy" id="73239"/>
    <lineage>
        <taxon>Eukaryota</taxon>
        <taxon>Sar</taxon>
        <taxon>Alveolata</taxon>
        <taxon>Apicomplexa</taxon>
        <taxon>Aconoidasida</taxon>
        <taxon>Haemosporida</taxon>
        <taxon>Plasmodiidae</taxon>
        <taxon>Plasmodium</taxon>
        <taxon>Plasmodium (Vinckeia)</taxon>
    </lineage>
</organism>
<dbReference type="NCBIfam" id="TIGR01590">
    <property type="entry name" value="yir-bir-cir_Pla"/>
    <property type="match status" value="1"/>
</dbReference>
<keyword evidence="1" id="KW-1133">Transmembrane helix</keyword>
<accession>Q7RJR2</accession>
<sequence>MDIINNYEFMRKLYYTYDQNKYLQFKACNEFKNLWNYFHDESNDSGEYHFKDLVFKTYCPDLKCNNDIDKINAGCLWIFNAFFGKISISLNNVSYKDAVVCIMMWLSYRLSLNTFDDITTLNDFYSKHIEKNEKYAVNKMHNQKFKGYKDIIDQIKEYMDIDVSHMSKFYELLKLLCSMDTAYTRNDSSDFSKYVKKFVEEYEKLLDDDNNTDGSPYNKVLLVLSNYYYNFEKLRVPSKTQMERPSLRIEKRGKKVELKDSEEIRTTELSTETDRSSIETTTTMSNTTLSGSSVVNKLVIVLSIFSAILIFFGIAYKYSLFGFRKRSQKQKLKEKIKT</sequence>
<proteinExistence type="predicted"/>
<evidence type="ECO:0000256" key="1">
    <source>
        <dbReference type="SAM" id="Phobius"/>
    </source>
</evidence>
<dbReference type="Proteomes" id="UP000008553">
    <property type="component" value="Unassembled WGS sequence"/>
</dbReference>
<evidence type="ECO:0000313" key="3">
    <source>
        <dbReference type="Proteomes" id="UP000008553"/>
    </source>
</evidence>
<evidence type="ECO:0000313" key="2">
    <source>
        <dbReference type="EMBL" id="EAA22750.1"/>
    </source>
</evidence>
<reference evidence="2 3" key="1">
    <citation type="journal article" date="2002" name="Nature">
        <title>Genome sequence and comparative analysis of the model rodent malaria parasite Plasmodium yoelii yoelii.</title>
        <authorList>
            <person name="Carlton J.M."/>
            <person name="Angiuoli S.V."/>
            <person name="Suh B.B."/>
            <person name="Kooij T.W."/>
            <person name="Pertea M."/>
            <person name="Silva J.C."/>
            <person name="Ermolaeva M.D."/>
            <person name="Allen J.E."/>
            <person name="Selengut J.D."/>
            <person name="Koo H.L."/>
            <person name="Peterson J.D."/>
            <person name="Pop M."/>
            <person name="Kosack D.S."/>
            <person name="Shumway M.F."/>
            <person name="Bidwell S.L."/>
            <person name="Shallom S.J."/>
            <person name="van Aken S.E."/>
            <person name="Riedmuller S.B."/>
            <person name="Feldblyum T.V."/>
            <person name="Cho J.K."/>
            <person name="Quackenbush J."/>
            <person name="Sedegah M."/>
            <person name="Shoaibi A."/>
            <person name="Cummings L.M."/>
            <person name="Florens L."/>
            <person name="Yates J.R."/>
            <person name="Raine J.D."/>
            <person name="Sinden R.E."/>
            <person name="Harris M.A."/>
            <person name="Cunningham D.A."/>
            <person name="Preiser P.R."/>
            <person name="Bergman L.W."/>
            <person name="Vaidya A.B."/>
            <person name="van Lin L.H."/>
            <person name="Janse C.J."/>
            <person name="Waters A.P."/>
            <person name="Smith H.O."/>
            <person name="White O.R."/>
            <person name="Salzberg S.L."/>
            <person name="Venter J.C."/>
            <person name="Fraser C.M."/>
            <person name="Hoffman S.L."/>
            <person name="Gardner M.J."/>
            <person name="Carucci D.J."/>
        </authorList>
    </citation>
    <scope>NUCLEOTIDE SEQUENCE [LARGE SCALE GENOMIC DNA]</scope>
    <source>
        <strain evidence="2 3">17XNL</strain>
    </source>
</reference>